<comment type="caution">
    <text evidence="2">The sequence shown here is derived from an EMBL/GenBank/DDBJ whole genome shotgun (WGS) entry which is preliminary data.</text>
</comment>
<name>A0ABD0KXA2_9CAEN</name>
<evidence type="ECO:0000313" key="2">
    <source>
        <dbReference type="EMBL" id="KAK7491795.1"/>
    </source>
</evidence>
<protein>
    <submittedName>
        <fullName evidence="2">Uncharacterized protein</fullName>
    </submittedName>
</protein>
<dbReference type="EMBL" id="JACVVK020000111">
    <property type="protein sequence ID" value="KAK7491795.1"/>
    <property type="molecule type" value="Genomic_DNA"/>
</dbReference>
<organism evidence="2 3">
    <name type="scientific">Batillaria attramentaria</name>
    <dbReference type="NCBI Taxonomy" id="370345"/>
    <lineage>
        <taxon>Eukaryota</taxon>
        <taxon>Metazoa</taxon>
        <taxon>Spiralia</taxon>
        <taxon>Lophotrochozoa</taxon>
        <taxon>Mollusca</taxon>
        <taxon>Gastropoda</taxon>
        <taxon>Caenogastropoda</taxon>
        <taxon>Sorbeoconcha</taxon>
        <taxon>Cerithioidea</taxon>
        <taxon>Batillariidae</taxon>
        <taxon>Batillaria</taxon>
    </lineage>
</organism>
<gene>
    <name evidence="2" type="ORF">BaRGS_00017051</name>
</gene>
<proteinExistence type="predicted"/>
<reference evidence="2 3" key="1">
    <citation type="journal article" date="2023" name="Sci. Data">
        <title>Genome assembly of the Korean intertidal mud-creeper Batillaria attramentaria.</title>
        <authorList>
            <person name="Patra A.K."/>
            <person name="Ho P.T."/>
            <person name="Jun S."/>
            <person name="Lee S.J."/>
            <person name="Kim Y."/>
            <person name="Won Y.J."/>
        </authorList>
    </citation>
    <scope>NUCLEOTIDE SEQUENCE [LARGE SCALE GENOMIC DNA]</scope>
    <source>
        <strain evidence="2">Wonlab-2016</strain>
    </source>
</reference>
<accession>A0ABD0KXA2</accession>
<evidence type="ECO:0000256" key="1">
    <source>
        <dbReference type="SAM" id="MobiDB-lite"/>
    </source>
</evidence>
<dbReference type="AlphaFoldDB" id="A0ABD0KXA2"/>
<feature type="compositionally biased region" description="Basic and acidic residues" evidence="1">
    <location>
        <begin position="26"/>
        <end position="35"/>
    </location>
</feature>
<sequence>MVHTTETAAWDARKTERRRHGAEVYTDDKLGDTAHTHGHVHSRSPTPSGVTARAGRSTLRITRTSRGGARLVQCTTHRQVLL</sequence>
<evidence type="ECO:0000313" key="3">
    <source>
        <dbReference type="Proteomes" id="UP001519460"/>
    </source>
</evidence>
<feature type="region of interest" description="Disordered" evidence="1">
    <location>
        <begin position="1"/>
        <end position="54"/>
    </location>
</feature>
<keyword evidence="3" id="KW-1185">Reference proteome</keyword>
<dbReference type="Proteomes" id="UP001519460">
    <property type="component" value="Unassembled WGS sequence"/>
</dbReference>